<dbReference type="Pfam" id="PF00149">
    <property type="entry name" value="Metallophos"/>
    <property type="match status" value="1"/>
</dbReference>
<feature type="domain" description="5'-Nucleotidase C-terminal" evidence="4">
    <location>
        <begin position="388"/>
        <end position="558"/>
    </location>
</feature>
<dbReference type="InterPro" id="IPR006179">
    <property type="entry name" value="5_nucleotidase/apyrase"/>
</dbReference>
<proteinExistence type="inferred from homology"/>
<dbReference type="GO" id="GO:0008768">
    <property type="term" value="F:UDP-sugar diphosphatase activity"/>
    <property type="evidence" value="ECO:0007669"/>
    <property type="project" value="TreeGrafter"/>
</dbReference>
<dbReference type="OrthoDB" id="9775118at2"/>
<keyword evidence="1 2" id="KW-0732">Signal</keyword>
<keyword evidence="6" id="KW-1185">Reference proteome</keyword>
<keyword evidence="2" id="KW-0378">Hydrolase</keyword>
<feature type="signal peptide" evidence="2">
    <location>
        <begin position="1"/>
        <end position="23"/>
    </location>
</feature>
<feature type="domain" description="Calcineurin-like phosphoesterase" evidence="3">
    <location>
        <begin position="43"/>
        <end position="306"/>
    </location>
</feature>
<dbReference type="InterPro" id="IPR004843">
    <property type="entry name" value="Calcineurin-like_PHP"/>
</dbReference>
<dbReference type="Gene3D" id="3.60.21.10">
    <property type="match status" value="1"/>
</dbReference>
<protein>
    <submittedName>
        <fullName evidence="5">Bifunctional metallophosphatase/5'-nucleotidase</fullName>
    </submittedName>
</protein>
<dbReference type="EMBL" id="CP042593">
    <property type="protein sequence ID" value="QED49466.1"/>
    <property type="molecule type" value="Genomic_DNA"/>
</dbReference>
<dbReference type="InterPro" id="IPR008334">
    <property type="entry name" value="5'-Nucleotdase_C"/>
</dbReference>
<dbReference type="Gene3D" id="3.90.780.10">
    <property type="entry name" value="5'-Nucleotidase, C-terminal domain"/>
    <property type="match status" value="1"/>
</dbReference>
<dbReference type="GO" id="GO:0000166">
    <property type="term" value="F:nucleotide binding"/>
    <property type="evidence" value="ECO:0007669"/>
    <property type="project" value="UniProtKB-KW"/>
</dbReference>
<dbReference type="InterPro" id="IPR029052">
    <property type="entry name" value="Metallo-depent_PP-like"/>
</dbReference>
<evidence type="ECO:0000313" key="5">
    <source>
        <dbReference type="EMBL" id="QED49466.1"/>
    </source>
</evidence>
<dbReference type="PANTHER" id="PTHR11575">
    <property type="entry name" value="5'-NUCLEOTIDASE-RELATED"/>
    <property type="match status" value="1"/>
</dbReference>
<dbReference type="PANTHER" id="PTHR11575:SF24">
    <property type="entry name" value="5'-NUCLEOTIDASE"/>
    <property type="match status" value="1"/>
</dbReference>
<dbReference type="KEGG" id="bda:FSZ17_20575"/>
<keyword evidence="2" id="KW-0547">Nucleotide-binding</keyword>
<dbReference type="RefSeq" id="WP_057773861.1">
    <property type="nucleotide sequence ID" value="NZ_CP042593.1"/>
</dbReference>
<evidence type="ECO:0000313" key="6">
    <source>
        <dbReference type="Proteomes" id="UP000321555"/>
    </source>
</evidence>
<dbReference type="SUPFAM" id="SSF56300">
    <property type="entry name" value="Metallo-dependent phosphatases"/>
    <property type="match status" value="1"/>
</dbReference>
<evidence type="ECO:0000259" key="4">
    <source>
        <dbReference type="Pfam" id="PF02872"/>
    </source>
</evidence>
<dbReference type="PRINTS" id="PR01607">
    <property type="entry name" value="APYRASEFAMLY"/>
</dbReference>
<dbReference type="GO" id="GO:0030288">
    <property type="term" value="C:outer membrane-bounded periplasmic space"/>
    <property type="evidence" value="ECO:0007669"/>
    <property type="project" value="TreeGrafter"/>
</dbReference>
<evidence type="ECO:0000256" key="1">
    <source>
        <dbReference type="ARBA" id="ARBA00022729"/>
    </source>
</evidence>
<dbReference type="GO" id="GO:0009166">
    <property type="term" value="P:nucleotide catabolic process"/>
    <property type="evidence" value="ECO:0007669"/>
    <property type="project" value="InterPro"/>
</dbReference>
<comment type="similarity">
    <text evidence="2">Belongs to the 5'-nucleotidase family.</text>
</comment>
<feature type="chain" id="PRO_5039755785" evidence="2">
    <location>
        <begin position="24"/>
        <end position="597"/>
    </location>
</feature>
<dbReference type="InterPro" id="IPR036907">
    <property type="entry name" value="5'-Nucleotdase_C_sf"/>
</dbReference>
<dbReference type="STRING" id="1742359.GCA_001439625_03647"/>
<sequence length="597" mass="64233">MKSKFLLSLSLITSLILSMVSPAQSSKQDESQTIIEAEPIDVQILAITDFHGYLAPTTGADAALKTQDGQTLTVGGAAYLSTHLNNAAEGQQNSIRVSNGDNFSGWPWQTMFSRDEPTVEFLNYLGIDVSSAGNHELDISWDFLTSHMMEGKCIGEVGVDSCFETSNGEAFAGMNFPVISSNIYPANGSQKNPASMLPSTYVHEVTGADGTRSKVGFIGVTAPDSERIFSSYQVDQMVVGSMLPAVNRAADDLKGKGIEAIVLLAHEGDWNSSTYNECAVSGGPLKRLASQASSAIDVVVGGHWHSAASCVVQDPDGNPRPVITPGHHGRTFGDIRFQIDPANADIDRTSITAKNIPVTRDVPADPTVSHMVDHWNAVASARWAQPLGTIAEDITATKDADGESEIGNLVADAYLDIAQGLKQKKGTVDLAITHPRQVRNPLTYKAGSNPSDSNGTILFGESWTVQGSASSIVTISVKGKQLRELFEQQWQLDQNSKETYVPLSVSSNVNVELDPWLLHGIRVTDLKVNGKDVKDNVTYRVAVPSRIALGMDGFTALKSGTDPVRSDMDYWAFQDWISQQGTISAPELGRVNYAVTE</sequence>
<dbReference type="AlphaFoldDB" id="A0A5B8ZD38"/>
<dbReference type="GO" id="GO:0008253">
    <property type="term" value="F:5'-nucleotidase activity"/>
    <property type="evidence" value="ECO:0007669"/>
    <property type="project" value="TreeGrafter"/>
</dbReference>
<gene>
    <name evidence="5" type="ORF">FSZ17_20575</name>
</gene>
<accession>A0A5B8ZD38</accession>
<dbReference type="Proteomes" id="UP000321555">
    <property type="component" value="Chromosome"/>
</dbReference>
<name>A0A5B8ZD38_CYTDA</name>
<reference evidence="6" key="1">
    <citation type="submission" date="2019-08" db="EMBL/GenBank/DDBJ databases">
        <authorList>
            <person name="Zheng X."/>
        </authorList>
    </citation>
    <scope>NUCLEOTIDE SEQUENCE [LARGE SCALE GENOMIC DNA]</scope>
    <source>
        <strain evidence="6">FJAT-25496</strain>
    </source>
</reference>
<evidence type="ECO:0000259" key="3">
    <source>
        <dbReference type="Pfam" id="PF00149"/>
    </source>
</evidence>
<organism evidence="5 6">
    <name type="scientific">Cytobacillus dafuensis</name>
    <name type="common">Bacillus dafuensis</name>
    <dbReference type="NCBI Taxonomy" id="1742359"/>
    <lineage>
        <taxon>Bacteria</taxon>
        <taxon>Bacillati</taxon>
        <taxon>Bacillota</taxon>
        <taxon>Bacilli</taxon>
        <taxon>Bacillales</taxon>
        <taxon>Bacillaceae</taxon>
        <taxon>Cytobacillus</taxon>
    </lineage>
</organism>
<dbReference type="SUPFAM" id="SSF55816">
    <property type="entry name" value="5'-nucleotidase (syn. UDP-sugar hydrolase), C-terminal domain"/>
    <property type="match status" value="1"/>
</dbReference>
<evidence type="ECO:0000256" key="2">
    <source>
        <dbReference type="RuleBase" id="RU362119"/>
    </source>
</evidence>
<dbReference type="Pfam" id="PF02872">
    <property type="entry name" value="5_nucleotid_C"/>
    <property type="match status" value="1"/>
</dbReference>